<dbReference type="InterPro" id="IPR029063">
    <property type="entry name" value="SAM-dependent_MTases_sf"/>
</dbReference>
<dbReference type="Proteomes" id="UP000698335">
    <property type="component" value="Unassembled WGS sequence"/>
</dbReference>
<evidence type="ECO:0000313" key="3">
    <source>
        <dbReference type="EMBL" id="MBF4807350.1"/>
    </source>
</evidence>
<evidence type="ECO:0000256" key="1">
    <source>
        <dbReference type="ARBA" id="ARBA00022603"/>
    </source>
</evidence>
<evidence type="ECO:0000256" key="2">
    <source>
        <dbReference type="ARBA" id="ARBA00022679"/>
    </source>
</evidence>
<dbReference type="PANTHER" id="PTHR13069:SF21">
    <property type="entry name" value="ALKYLATED DNA REPAIR PROTEIN ALKB HOMOLOG 8"/>
    <property type="match status" value="1"/>
</dbReference>
<dbReference type="PANTHER" id="PTHR13069">
    <property type="entry name" value="ALKYLATED DNA REPAIR PROTEIN ALKB HOMOLOG 8"/>
    <property type="match status" value="1"/>
</dbReference>
<dbReference type="AlphaFoldDB" id="A0A930YPC2"/>
<dbReference type="GO" id="GO:0008168">
    <property type="term" value="F:methyltransferase activity"/>
    <property type="evidence" value="ECO:0007669"/>
    <property type="project" value="UniProtKB-KW"/>
</dbReference>
<dbReference type="InterPro" id="IPR051422">
    <property type="entry name" value="AlkB_tRNA_MeTrf/Diox"/>
</dbReference>
<sequence length="266" mass="30031">MNTCRNISNGSSISKQTARQLSRITSEFYTQQAQSFSATRQMPWQGWQHCLDVMPCFTAVEKPRVLDMGCGNLRFARFLTDQAGVQPASYFAVDNCEVLVQSGMTDTQITFIKMDLVNSLLDTTLETQLKVPACDLVVAFGFLHHVPGTQNRIRLLCTLLDKTKPGGYLCVSFWQFMNSAKLAAKANKATAQALQQLQIDLDALEKNDYLLGWQDQTHTWRYCHHFTQGELEDLVAQLAPQARMCAQFSADGKEGNLNRYIVFQRI</sequence>
<organism evidence="3 4">
    <name type="scientific">Lancefieldella rimae</name>
    <dbReference type="NCBI Taxonomy" id="1383"/>
    <lineage>
        <taxon>Bacteria</taxon>
        <taxon>Bacillati</taxon>
        <taxon>Actinomycetota</taxon>
        <taxon>Coriobacteriia</taxon>
        <taxon>Coriobacteriales</taxon>
        <taxon>Atopobiaceae</taxon>
        <taxon>Lancefieldella</taxon>
    </lineage>
</organism>
<dbReference type="Pfam" id="PF13489">
    <property type="entry name" value="Methyltransf_23"/>
    <property type="match status" value="1"/>
</dbReference>
<reference evidence="3" key="1">
    <citation type="submission" date="2020-04" db="EMBL/GenBank/DDBJ databases">
        <title>Deep metagenomics examines the oral microbiome during advanced dental caries in children, revealing novel taxa and co-occurrences with host molecules.</title>
        <authorList>
            <person name="Baker J.L."/>
            <person name="Morton J.T."/>
            <person name="Dinis M."/>
            <person name="Alvarez R."/>
            <person name="Tran N.C."/>
            <person name="Knight R."/>
            <person name="Edlund A."/>
        </authorList>
    </citation>
    <scope>NUCLEOTIDE SEQUENCE</scope>
    <source>
        <strain evidence="3">JCVI_38_bin.5</strain>
    </source>
</reference>
<keyword evidence="2" id="KW-0808">Transferase</keyword>
<dbReference type="CDD" id="cd02440">
    <property type="entry name" value="AdoMet_MTases"/>
    <property type="match status" value="1"/>
</dbReference>
<dbReference type="EMBL" id="JABZGW010000032">
    <property type="protein sequence ID" value="MBF4807350.1"/>
    <property type="molecule type" value="Genomic_DNA"/>
</dbReference>
<proteinExistence type="predicted"/>
<keyword evidence="1 3" id="KW-0489">Methyltransferase</keyword>
<dbReference type="Gene3D" id="3.40.50.150">
    <property type="entry name" value="Vaccinia Virus protein VP39"/>
    <property type="match status" value="1"/>
</dbReference>
<evidence type="ECO:0000313" key="4">
    <source>
        <dbReference type="Proteomes" id="UP000698335"/>
    </source>
</evidence>
<dbReference type="GO" id="GO:0032259">
    <property type="term" value="P:methylation"/>
    <property type="evidence" value="ECO:0007669"/>
    <property type="project" value="UniProtKB-KW"/>
</dbReference>
<name>A0A930YPC2_9ACTN</name>
<comment type="caution">
    <text evidence="3">The sequence shown here is derived from an EMBL/GenBank/DDBJ whole genome shotgun (WGS) entry which is preliminary data.</text>
</comment>
<gene>
    <name evidence="3" type="ORF">HXK26_01445</name>
</gene>
<dbReference type="SUPFAM" id="SSF53335">
    <property type="entry name" value="S-adenosyl-L-methionine-dependent methyltransferases"/>
    <property type="match status" value="1"/>
</dbReference>
<accession>A0A930YPC2</accession>
<protein>
    <submittedName>
        <fullName evidence="3">Class I SAM-dependent methyltransferase</fullName>
    </submittedName>
</protein>